<dbReference type="Proteomes" id="UP001066276">
    <property type="component" value="Chromosome 4_2"/>
</dbReference>
<reference evidence="1" key="1">
    <citation type="journal article" date="2022" name="bioRxiv">
        <title>Sequencing and chromosome-scale assembly of the giantPleurodeles waltlgenome.</title>
        <authorList>
            <person name="Brown T."/>
            <person name="Elewa A."/>
            <person name="Iarovenko S."/>
            <person name="Subramanian E."/>
            <person name="Araus A.J."/>
            <person name="Petzold A."/>
            <person name="Susuki M."/>
            <person name="Suzuki K.-i.T."/>
            <person name="Hayashi T."/>
            <person name="Toyoda A."/>
            <person name="Oliveira C."/>
            <person name="Osipova E."/>
            <person name="Leigh N.D."/>
            <person name="Simon A."/>
            <person name="Yun M.H."/>
        </authorList>
    </citation>
    <scope>NUCLEOTIDE SEQUENCE</scope>
    <source>
        <strain evidence="1">20211129_DDA</strain>
        <tissue evidence="1">Liver</tissue>
    </source>
</reference>
<dbReference type="AlphaFoldDB" id="A0AAV7S5D4"/>
<proteinExistence type="predicted"/>
<accession>A0AAV7S5D4</accession>
<dbReference type="InterPro" id="IPR042566">
    <property type="entry name" value="L1_C"/>
</dbReference>
<organism evidence="1 2">
    <name type="scientific">Pleurodeles waltl</name>
    <name type="common">Iberian ribbed newt</name>
    <dbReference type="NCBI Taxonomy" id="8319"/>
    <lineage>
        <taxon>Eukaryota</taxon>
        <taxon>Metazoa</taxon>
        <taxon>Chordata</taxon>
        <taxon>Craniata</taxon>
        <taxon>Vertebrata</taxon>
        <taxon>Euteleostomi</taxon>
        <taxon>Amphibia</taxon>
        <taxon>Batrachia</taxon>
        <taxon>Caudata</taxon>
        <taxon>Salamandroidea</taxon>
        <taxon>Salamandridae</taxon>
        <taxon>Pleurodelinae</taxon>
        <taxon>Pleurodeles</taxon>
    </lineage>
</organism>
<evidence type="ECO:0000313" key="1">
    <source>
        <dbReference type="EMBL" id="KAJ1160199.1"/>
    </source>
</evidence>
<dbReference type="Gene3D" id="3.30.250.20">
    <property type="entry name" value="L1 transposable element, C-terminal domain"/>
    <property type="match status" value="1"/>
</dbReference>
<name>A0AAV7S5D4_PLEWA</name>
<protein>
    <submittedName>
        <fullName evidence="1">Uncharacterized protein</fullName>
    </submittedName>
</protein>
<evidence type="ECO:0000313" key="2">
    <source>
        <dbReference type="Proteomes" id="UP001066276"/>
    </source>
</evidence>
<dbReference type="EMBL" id="JANPWB010000008">
    <property type="protein sequence ID" value="KAJ1160199.1"/>
    <property type="molecule type" value="Genomic_DNA"/>
</dbReference>
<gene>
    <name evidence="1" type="ORF">NDU88_000701</name>
</gene>
<keyword evidence="2" id="KW-1185">Reference proteome</keyword>
<comment type="caution">
    <text evidence="1">The sequence shown here is derived from an EMBL/GenBank/DDBJ whole genome shotgun (WGS) entry which is preliminary data.</text>
</comment>
<sequence>MDPEHYIAKMTNLLSNSDHYSNIPLDPLGEQPNRLSTLRPKICKLPEDDAKKLREDAEKPAQNPGEDYQLGEECCPEDWNIKNHRHYTEAIHTEEETDSNDKGRGLLRVPKAAKAKGRITWSGSNLFFAQDYAKSTTDKRKKFLDMRLALKSLNAHYGLFHPCLFKVTYNNKTTTYEEPALLQKFIDSCRGEKMDISKVTET</sequence>